<sequence length="107" mass="11900">MQIGSYLTEVSRVVAKFAVKTEKTEKTEPEKESGGVSAADAFLKEARKSPAQRIRDQLLARMKLDEQSLAEMPPEKRAAIEKQIAEELKRQLTGEQDRRGAAVDLTA</sequence>
<dbReference type="EMBL" id="VITH01000001">
    <property type="protein sequence ID" value="TWA87366.1"/>
    <property type="molecule type" value="Genomic_DNA"/>
</dbReference>
<dbReference type="Proteomes" id="UP000318529">
    <property type="component" value="Unassembled WGS sequence"/>
</dbReference>
<protein>
    <submittedName>
        <fullName evidence="1">Uncharacterized protein</fullName>
    </submittedName>
</protein>
<name>A0A560CR81_AZOBR</name>
<reference evidence="1 2" key="1">
    <citation type="submission" date="2019-06" db="EMBL/GenBank/DDBJ databases">
        <title>Genomic Encyclopedia of Type Strains, Phase IV (KMG-V): Genome sequencing to study the core and pangenomes of soil and plant-associated prokaryotes.</title>
        <authorList>
            <person name="Whitman W."/>
        </authorList>
    </citation>
    <scope>NUCLEOTIDE SEQUENCE [LARGE SCALE GENOMIC DNA]</scope>
    <source>
        <strain evidence="1 2">BR 11650</strain>
    </source>
</reference>
<evidence type="ECO:0000313" key="2">
    <source>
        <dbReference type="Proteomes" id="UP000318529"/>
    </source>
</evidence>
<accession>A0A560CR81</accession>
<organism evidence="1 2">
    <name type="scientific">Azospirillum brasilense</name>
    <dbReference type="NCBI Taxonomy" id="192"/>
    <lineage>
        <taxon>Bacteria</taxon>
        <taxon>Pseudomonadati</taxon>
        <taxon>Pseudomonadota</taxon>
        <taxon>Alphaproteobacteria</taxon>
        <taxon>Rhodospirillales</taxon>
        <taxon>Azospirillaceae</taxon>
        <taxon>Azospirillum</taxon>
    </lineage>
</organism>
<dbReference type="AlphaFoldDB" id="A0A560CR81"/>
<proteinExistence type="predicted"/>
<dbReference type="RefSeq" id="WP_145680703.1">
    <property type="nucleotide sequence ID" value="NZ_VITH01000001.1"/>
</dbReference>
<gene>
    <name evidence="1" type="ORF">FBZ83_101228</name>
</gene>
<comment type="caution">
    <text evidence="1">The sequence shown here is derived from an EMBL/GenBank/DDBJ whole genome shotgun (WGS) entry which is preliminary data.</text>
</comment>
<evidence type="ECO:0000313" key="1">
    <source>
        <dbReference type="EMBL" id="TWA87366.1"/>
    </source>
</evidence>